<dbReference type="EMBL" id="VLXZ01000003">
    <property type="protein sequence ID" value="TSB47566.1"/>
    <property type="molecule type" value="Genomic_DNA"/>
</dbReference>
<dbReference type="InterPro" id="IPR036513">
    <property type="entry name" value="STAS_dom_sf"/>
</dbReference>
<dbReference type="InterPro" id="IPR002645">
    <property type="entry name" value="STAS_dom"/>
</dbReference>
<protein>
    <submittedName>
        <fullName evidence="3">STAS domain-containing protein</fullName>
    </submittedName>
</protein>
<dbReference type="Proteomes" id="UP000318521">
    <property type="component" value="Unassembled WGS sequence"/>
</dbReference>
<dbReference type="CDD" id="cd07041">
    <property type="entry name" value="STAS_RsbR_RsbS_like"/>
    <property type="match status" value="1"/>
</dbReference>
<dbReference type="AlphaFoldDB" id="A0A554A1P1"/>
<gene>
    <name evidence="3" type="ORF">FN960_06615</name>
</gene>
<dbReference type="InterPro" id="IPR051932">
    <property type="entry name" value="Bact_StressResp_Reg"/>
</dbReference>
<proteinExistence type="predicted"/>
<dbReference type="PANTHER" id="PTHR33745:SF3">
    <property type="entry name" value="RSBT CO-ANTAGONIST PROTEIN RSBRC"/>
    <property type="match status" value="1"/>
</dbReference>
<dbReference type="OrthoDB" id="9800154at2"/>
<evidence type="ECO:0000313" key="3">
    <source>
        <dbReference type="EMBL" id="TSB47566.1"/>
    </source>
</evidence>
<keyword evidence="1" id="KW-0597">Phosphoprotein</keyword>
<dbReference type="Gene3D" id="3.30.750.24">
    <property type="entry name" value="STAS domain"/>
    <property type="match status" value="1"/>
</dbReference>
<evidence type="ECO:0000259" key="2">
    <source>
        <dbReference type="PROSITE" id="PS50801"/>
    </source>
</evidence>
<keyword evidence="4" id="KW-1185">Reference proteome</keyword>
<comment type="caution">
    <text evidence="3">The sequence shown here is derived from an EMBL/GenBank/DDBJ whole genome shotgun (WGS) entry which is preliminary data.</text>
</comment>
<reference evidence="3 4" key="1">
    <citation type="submission" date="2019-07" db="EMBL/GenBank/DDBJ databases">
        <authorList>
            <person name="Park Y.J."/>
            <person name="Jeong S.E."/>
            <person name="Jung H.S."/>
        </authorList>
    </citation>
    <scope>NUCLEOTIDE SEQUENCE [LARGE SCALE GENOMIC DNA]</scope>
    <source>
        <strain evidence="4">P16(2019)</strain>
    </source>
</reference>
<sequence length="281" mass="32172">MTMKFYEYLKNNLCSLTEEWYNGLDKNKSGVYSSDNSSEVETLKDLNYQFHEIFIEIFNDEKEFGEDSFHKWIEEVTSDQGHLETPLPEIIDEFLRNQQIYLDRVKSFFAIYGADHTFEDYGISIDRITETFRQIVVQFSLKKQIKSKQIIHAQSELITELSSPIIHLNDQISLLPLVGEIDTHRAKVIFTNTINFCAEQRVHCLLLDLSGVPIIDTQVANQLFQLINGLKLVGTQTSLSGVRPEIAQTSIQLGIDFKGYKVYSSIAQALANLDFTTIEIG</sequence>
<dbReference type="Pfam" id="PF01740">
    <property type="entry name" value="STAS"/>
    <property type="match status" value="1"/>
</dbReference>
<name>A0A554A1P1_9BACI</name>
<organism evidence="3 4">
    <name type="scientific">Alkalicoccobacillus porphyridii</name>
    <dbReference type="NCBI Taxonomy" id="2597270"/>
    <lineage>
        <taxon>Bacteria</taxon>
        <taxon>Bacillati</taxon>
        <taxon>Bacillota</taxon>
        <taxon>Bacilli</taxon>
        <taxon>Bacillales</taxon>
        <taxon>Bacillaceae</taxon>
        <taxon>Alkalicoccobacillus</taxon>
    </lineage>
</organism>
<accession>A0A554A1P1</accession>
<dbReference type="SUPFAM" id="SSF52091">
    <property type="entry name" value="SpoIIaa-like"/>
    <property type="match status" value="1"/>
</dbReference>
<evidence type="ECO:0000256" key="1">
    <source>
        <dbReference type="ARBA" id="ARBA00022553"/>
    </source>
</evidence>
<feature type="domain" description="STAS" evidence="2">
    <location>
        <begin position="162"/>
        <end position="273"/>
    </location>
</feature>
<dbReference type="PROSITE" id="PS50801">
    <property type="entry name" value="STAS"/>
    <property type="match status" value="1"/>
</dbReference>
<dbReference type="PANTHER" id="PTHR33745">
    <property type="entry name" value="RSBT ANTAGONIST PROTEIN RSBS-RELATED"/>
    <property type="match status" value="1"/>
</dbReference>
<evidence type="ECO:0000313" key="4">
    <source>
        <dbReference type="Proteomes" id="UP000318521"/>
    </source>
</evidence>